<dbReference type="InterPro" id="IPR052372">
    <property type="entry name" value="YpjD/HemX"/>
</dbReference>
<dbReference type="RefSeq" id="WP_116269521.1">
    <property type="nucleotide sequence ID" value="NZ_BGZJ01000001.1"/>
</dbReference>
<comment type="caution">
    <text evidence="3">The sequence shown here is derived from an EMBL/GenBank/DDBJ whole genome shotgun (WGS) entry which is preliminary data.</text>
</comment>
<feature type="transmembrane region" description="Helical" evidence="1">
    <location>
        <begin position="133"/>
        <end position="151"/>
    </location>
</feature>
<dbReference type="PANTHER" id="PTHR38034:SF1">
    <property type="entry name" value="INNER MEMBRANE PROTEIN YPJD"/>
    <property type="match status" value="1"/>
</dbReference>
<dbReference type="GO" id="GO:0020037">
    <property type="term" value="F:heme binding"/>
    <property type="evidence" value="ECO:0007669"/>
    <property type="project" value="InterPro"/>
</dbReference>
<feature type="domain" description="Cytochrome c assembly protein" evidence="2">
    <location>
        <begin position="71"/>
        <end position="270"/>
    </location>
</feature>
<evidence type="ECO:0000313" key="4">
    <source>
        <dbReference type="Proteomes" id="UP000266091"/>
    </source>
</evidence>
<gene>
    <name evidence="3" type="ORF">MESMUL_04080</name>
</gene>
<feature type="transmembrane region" description="Helical" evidence="1">
    <location>
        <begin position="34"/>
        <end position="53"/>
    </location>
</feature>
<name>A0A388SED1_9BURK</name>
<dbReference type="GO" id="GO:0017004">
    <property type="term" value="P:cytochrome complex assembly"/>
    <property type="evidence" value="ECO:0007669"/>
    <property type="project" value="InterPro"/>
</dbReference>
<feature type="transmembrane region" description="Helical" evidence="1">
    <location>
        <begin position="93"/>
        <end position="113"/>
    </location>
</feature>
<keyword evidence="1" id="KW-0472">Membrane</keyword>
<accession>A0A388SED1</accession>
<dbReference type="Proteomes" id="UP000266091">
    <property type="component" value="Unassembled WGS sequence"/>
</dbReference>
<evidence type="ECO:0000256" key="1">
    <source>
        <dbReference type="SAM" id="Phobius"/>
    </source>
</evidence>
<feature type="transmembrane region" description="Helical" evidence="1">
    <location>
        <begin position="221"/>
        <end position="240"/>
    </location>
</feature>
<dbReference type="EMBL" id="BGZJ01000001">
    <property type="protein sequence ID" value="GBO93054.1"/>
    <property type="molecule type" value="Genomic_DNA"/>
</dbReference>
<dbReference type="OrthoDB" id="9780793at2"/>
<organism evidence="3 4">
    <name type="scientific">Mesosutterella multiformis</name>
    <dbReference type="NCBI Taxonomy" id="2259133"/>
    <lineage>
        <taxon>Bacteria</taxon>
        <taxon>Pseudomonadati</taxon>
        <taxon>Pseudomonadota</taxon>
        <taxon>Betaproteobacteria</taxon>
        <taxon>Burkholderiales</taxon>
        <taxon>Sutterellaceae</taxon>
        <taxon>Mesosutterella</taxon>
    </lineage>
</organism>
<keyword evidence="4" id="KW-1185">Reference proteome</keyword>
<feature type="transmembrane region" description="Helical" evidence="1">
    <location>
        <begin position="6"/>
        <end position="27"/>
    </location>
</feature>
<evidence type="ECO:0000313" key="3">
    <source>
        <dbReference type="EMBL" id="GBO93054.1"/>
    </source>
</evidence>
<keyword evidence="1" id="KW-0812">Transmembrane</keyword>
<dbReference type="InterPro" id="IPR002541">
    <property type="entry name" value="Cyt_c_assembly"/>
</dbReference>
<keyword evidence="1" id="KW-1133">Transmembrane helix</keyword>
<feature type="transmembrane region" description="Helical" evidence="1">
    <location>
        <begin position="183"/>
        <end position="209"/>
    </location>
</feature>
<feature type="transmembrane region" description="Helical" evidence="1">
    <location>
        <begin position="247"/>
        <end position="268"/>
    </location>
</feature>
<sequence>MMENGILLSLAAAAIYCVSGGVVLSSLRKRGAKVPTWMLLIVVAAVVLHGFALKTQIFPAPGQTLFGFGPAVSGAMLLGFTVLAFVSAVKRVGPVFGVSAFITAVAALMPLVFPGEPIEMAEWTPLFRVHLSLGLLTYGLLTVDVVQAILMECQNRRFRFSSDPVPQSGILSTLPPILVMEQVFFYILLTAFLVLSVLLVTGALVTQQYYGTLFHLDHKTFLTWASWLLCGILTAGHWILGWRGRKALAWFWILCGVYVIAYLGYAFFLEYILI</sequence>
<proteinExistence type="predicted"/>
<evidence type="ECO:0000259" key="2">
    <source>
        <dbReference type="Pfam" id="PF01578"/>
    </source>
</evidence>
<protein>
    <submittedName>
        <fullName evidence="3">Membrane protein</fullName>
    </submittedName>
</protein>
<dbReference type="Pfam" id="PF01578">
    <property type="entry name" value="Cytochrom_C_asm"/>
    <property type="match status" value="1"/>
</dbReference>
<dbReference type="AlphaFoldDB" id="A0A388SED1"/>
<dbReference type="PANTHER" id="PTHR38034">
    <property type="entry name" value="INNER MEMBRANE PROTEIN YPJD"/>
    <property type="match status" value="1"/>
</dbReference>
<reference evidence="3 4" key="1">
    <citation type="journal article" date="2018" name="Int. J. Syst. Evol. Microbiol.">
        <title>Mesosutterella multiformis gen. nov., sp. nov., a member of the family Sutterellaceae and Sutterella megalosphaeroides sp. nov., isolated from human faeces.</title>
        <authorList>
            <person name="Sakamoto M."/>
            <person name="Ikeyama N."/>
            <person name="Kunihiro T."/>
            <person name="Iino T."/>
            <person name="Yuki M."/>
            <person name="Ohkuma M."/>
        </authorList>
    </citation>
    <scope>NUCLEOTIDE SEQUENCE [LARGE SCALE GENOMIC DNA]</scope>
    <source>
        <strain evidence="3 4">4NBBH2</strain>
    </source>
</reference>
<feature type="transmembrane region" description="Helical" evidence="1">
    <location>
        <begin position="65"/>
        <end position="86"/>
    </location>
</feature>